<dbReference type="PROSITE" id="PS51062">
    <property type="entry name" value="RUNT"/>
    <property type="match status" value="1"/>
</dbReference>
<organism evidence="7 8">
    <name type="scientific">Aromia moschata</name>
    <dbReference type="NCBI Taxonomy" id="1265417"/>
    <lineage>
        <taxon>Eukaryota</taxon>
        <taxon>Metazoa</taxon>
        <taxon>Ecdysozoa</taxon>
        <taxon>Arthropoda</taxon>
        <taxon>Hexapoda</taxon>
        <taxon>Insecta</taxon>
        <taxon>Pterygota</taxon>
        <taxon>Neoptera</taxon>
        <taxon>Endopterygota</taxon>
        <taxon>Coleoptera</taxon>
        <taxon>Polyphaga</taxon>
        <taxon>Cucujiformia</taxon>
        <taxon>Chrysomeloidea</taxon>
        <taxon>Cerambycidae</taxon>
        <taxon>Cerambycinae</taxon>
        <taxon>Callichromatini</taxon>
        <taxon>Aromia</taxon>
    </lineage>
</organism>
<keyword evidence="8" id="KW-1185">Reference proteome</keyword>
<feature type="compositionally biased region" description="Polar residues" evidence="5">
    <location>
        <begin position="276"/>
        <end position="305"/>
    </location>
</feature>
<dbReference type="InterPro" id="IPR012346">
    <property type="entry name" value="p53/RUNT-type_TF_DNA-bd_sf"/>
</dbReference>
<dbReference type="Pfam" id="PF00853">
    <property type="entry name" value="Runt"/>
    <property type="match status" value="1"/>
</dbReference>
<feature type="region of interest" description="Disordered" evidence="5">
    <location>
        <begin position="331"/>
        <end position="377"/>
    </location>
</feature>
<proteinExistence type="predicted"/>
<dbReference type="GO" id="GO:0000981">
    <property type="term" value="F:DNA-binding transcription factor activity, RNA polymerase II-specific"/>
    <property type="evidence" value="ECO:0007669"/>
    <property type="project" value="TreeGrafter"/>
</dbReference>
<dbReference type="GO" id="GO:0005524">
    <property type="term" value="F:ATP binding"/>
    <property type="evidence" value="ECO:0007669"/>
    <property type="project" value="InterPro"/>
</dbReference>
<dbReference type="Gene3D" id="2.60.40.720">
    <property type="match status" value="1"/>
</dbReference>
<dbReference type="EMBL" id="JAPWTK010000466">
    <property type="protein sequence ID" value="KAJ8939822.1"/>
    <property type="molecule type" value="Genomic_DNA"/>
</dbReference>
<sequence length="390" mass="42745">MHLPNSQDFSKMSEMYGPIYETLQEYHGELVQTGSPAILCSVLPTHWRSNKSLPIAFKVVSLDEVPDGTVVTLKAGNDENYCAELRNYSAVMKNQVAKFNDLRFVGRSGRGKSFTVTITISSSPWYQMATYNKAIKVTVDGPREPRTKSNYQYGYGMPGLPAGFNPFLISPGWFDAAYMSYAIPEYLRHRPAVSPQGNIHQTLIKGPQLPPTVHAHDFYIQPPGAPPSSFHHGASFLPSAMPQFPQDLGKLPGFDVTLRSIPPSPLEQLSLRLSPGSHSQSVSPQLSVHAQETRVHSTVVSSASEQSDDEDIDVVKSAFVPIKPASVALQEVQHPDSTVQDKEPLRTKGDLKAPSSRTIKTASSRPASPGTKIQAPHDKQCKICVETVLK</sequence>
<keyword evidence="3" id="KW-0804">Transcription</keyword>
<evidence type="ECO:0000256" key="1">
    <source>
        <dbReference type="ARBA" id="ARBA00004123"/>
    </source>
</evidence>
<feature type="region of interest" description="Disordered" evidence="5">
    <location>
        <begin position="267"/>
        <end position="312"/>
    </location>
</feature>
<feature type="compositionally biased region" description="Polar residues" evidence="5">
    <location>
        <begin position="355"/>
        <end position="366"/>
    </location>
</feature>
<dbReference type="InterPro" id="IPR008967">
    <property type="entry name" value="p53-like_TF_DNA-bd_sf"/>
</dbReference>
<evidence type="ECO:0000256" key="4">
    <source>
        <dbReference type="ARBA" id="ARBA00023242"/>
    </source>
</evidence>
<evidence type="ECO:0000259" key="6">
    <source>
        <dbReference type="PROSITE" id="PS51062"/>
    </source>
</evidence>
<keyword evidence="2" id="KW-0805">Transcription regulation</keyword>
<feature type="compositionally biased region" description="Basic and acidic residues" evidence="5">
    <location>
        <begin position="339"/>
        <end position="351"/>
    </location>
</feature>
<accession>A0AAV8XLS4</accession>
<evidence type="ECO:0000256" key="2">
    <source>
        <dbReference type="ARBA" id="ARBA00023015"/>
    </source>
</evidence>
<dbReference type="PANTHER" id="PTHR11950:SF31">
    <property type="entry name" value="SEGMENTATION PROTEIN RUNT"/>
    <property type="match status" value="1"/>
</dbReference>
<evidence type="ECO:0000256" key="3">
    <source>
        <dbReference type="ARBA" id="ARBA00023163"/>
    </source>
</evidence>
<dbReference type="PANTHER" id="PTHR11950">
    <property type="entry name" value="RUNT RELATED"/>
    <property type="match status" value="1"/>
</dbReference>
<comment type="caution">
    <text evidence="7">The sequence shown here is derived from an EMBL/GenBank/DDBJ whole genome shotgun (WGS) entry which is preliminary data.</text>
</comment>
<evidence type="ECO:0000313" key="7">
    <source>
        <dbReference type="EMBL" id="KAJ8939822.1"/>
    </source>
</evidence>
<dbReference type="Proteomes" id="UP001162162">
    <property type="component" value="Unassembled WGS sequence"/>
</dbReference>
<feature type="domain" description="Runt" evidence="6">
    <location>
        <begin position="18"/>
        <end position="147"/>
    </location>
</feature>
<evidence type="ECO:0000313" key="8">
    <source>
        <dbReference type="Proteomes" id="UP001162162"/>
    </source>
</evidence>
<dbReference type="GO" id="GO:0001709">
    <property type="term" value="P:cell fate determination"/>
    <property type="evidence" value="ECO:0007669"/>
    <property type="project" value="UniProtKB-ARBA"/>
</dbReference>
<gene>
    <name evidence="7" type="ORF">NQ318_014949</name>
</gene>
<dbReference type="FunFam" id="2.60.40.720:FF:000001">
    <property type="entry name" value="Runt-related transcription factor"/>
    <property type="match status" value="1"/>
</dbReference>
<dbReference type="AlphaFoldDB" id="A0AAV8XLS4"/>
<dbReference type="InterPro" id="IPR000040">
    <property type="entry name" value="AML1_Runt"/>
</dbReference>
<dbReference type="GO" id="GO:0000978">
    <property type="term" value="F:RNA polymerase II cis-regulatory region sequence-specific DNA binding"/>
    <property type="evidence" value="ECO:0007669"/>
    <property type="project" value="TreeGrafter"/>
</dbReference>
<evidence type="ECO:0000256" key="5">
    <source>
        <dbReference type="SAM" id="MobiDB-lite"/>
    </source>
</evidence>
<dbReference type="GO" id="GO:0005634">
    <property type="term" value="C:nucleus"/>
    <property type="evidence" value="ECO:0007669"/>
    <property type="project" value="UniProtKB-SubCell"/>
</dbReference>
<dbReference type="SUPFAM" id="SSF49417">
    <property type="entry name" value="p53-like transcription factors"/>
    <property type="match status" value="1"/>
</dbReference>
<comment type="subcellular location">
    <subcellularLocation>
        <location evidence="1">Nucleus</location>
    </subcellularLocation>
</comment>
<dbReference type="PRINTS" id="PR00967">
    <property type="entry name" value="ONCOGENEAML1"/>
</dbReference>
<dbReference type="InterPro" id="IPR013524">
    <property type="entry name" value="Runt_dom"/>
</dbReference>
<keyword evidence="4" id="KW-0539">Nucleus</keyword>
<protein>
    <recommendedName>
        <fullName evidence="6">Runt domain-containing protein</fullName>
    </recommendedName>
</protein>
<name>A0AAV8XLS4_9CUCU</name>
<reference evidence="7" key="1">
    <citation type="journal article" date="2023" name="Insect Mol. Biol.">
        <title>Genome sequencing provides insights into the evolution of gene families encoding plant cell wall-degrading enzymes in longhorned beetles.</title>
        <authorList>
            <person name="Shin N.R."/>
            <person name="Okamura Y."/>
            <person name="Kirsch R."/>
            <person name="Pauchet Y."/>
        </authorList>
    </citation>
    <scope>NUCLEOTIDE SEQUENCE</scope>
    <source>
        <strain evidence="7">AMC_N1</strain>
    </source>
</reference>